<dbReference type="InterPro" id="IPR036388">
    <property type="entry name" value="WH-like_DNA-bd_sf"/>
</dbReference>
<feature type="domain" description="RNA polymerase sigma factor 70 region 4 type 2" evidence="6">
    <location>
        <begin position="117"/>
        <end position="169"/>
    </location>
</feature>
<dbReference type="KEGG" id="sus:Acid_7691"/>
<evidence type="ECO:0000313" key="7">
    <source>
        <dbReference type="EMBL" id="ABJ88590.1"/>
    </source>
</evidence>
<proteinExistence type="inferred from homology"/>
<dbReference type="SUPFAM" id="SSF88946">
    <property type="entry name" value="Sigma2 domain of RNA polymerase sigma factors"/>
    <property type="match status" value="1"/>
</dbReference>
<keyword evidence="2" id="KW-0805">Transcription regulation</keyword>
<dbReference type="PANTHER" id="PTHR43133">
    <property type="entry name" value="RNA POLYMERASE ECF-TYPE SIGMA FACTO"/>
    <property type="match status" value="1"/>
</dbReference>
<evidence type="ECO:0000259" key="6">
    <source>
        <dbReference type="Pfam" id="PF08281"/>
    </source>
</evidence>
<reference evidence="7" key="1">
    <citation type="submission" date="2006-10" db="EMBL/GenBank/DDBJ databases">
        <title>Complete sequence of Solibacter usitatus Ellin6076.</title>
        <authorList>
            <consortium name="US DOE Joint Genome Institute"/>
            <person name="Copeland A."/>
            <person name="Lucas S."/>
            <person name="Lapidus A."/>
            <person name="Barry K."/>
            <person name="Detter J.C."/>
            <person name="Glavina del Rio T."/>
            <person name="Hammon N."/>
            <person name="Israni S."/>
            <person name="Dalin E."/>
            <person name="Tice H."/>
            <person name="Pitluck S."/>
            <person name="Thompson L.S."/>
            <person name="Brettin T."/>
            <person name="Bruce D."/>
            <person name="Han C."/>
            <person name="Tapia R."/>
            <person name="Gilna P."/>
            <person name="Schmutz J."/>
            <person name="Larimer F."/>
            <person name="Land M."/>
            <person name="Hauser L."/>
            <person name="Kyrpides N."/>
            <person name="Mikhailova N."/>
            <person name="Janssen P.H."/>
            <person name="Kuske C.R."/>
            <person name="Richardson P."/>
        </authorList>
    </citation>
    <scope>NUCLEOTIDE SEQUENCE</scope>
    <source>
        <strain evidence="7">Ellin6076</strain>
    </source>
</reference>
<dbReference type="Gene3D" id="1.10.1740.10">
    <property type="match status" value="1"/>
</dbReference>
<dbReference type="GO" id="GO:0003677">
    <property type="term" value="F:DNA binding"/>
    <property type="evidence" value="ECO:0007669"/>
    <property type="project" value="InterPro"/>
</dbReference>
<dbReference type="HOGENOM" id="CLU_047691_3_1_0"/>
<dbReference type="InterPro" id="IPR013249">
    <property type="entry name" value="RNA_pol_sigma70_r4_t2"/>
</dbReference>
<dbReference type="InParanoid" id="Q01P30"/>
<comment type="similarity">
    <text evidence="1">Belongs to the sigma-70 factor family. ECF subfamily.</text>
</comment>
<evidence type="ECO:0000256" key="2">
    <source>
        <dbReference type="ARBA" id="ARBA00023015"/>
    </source>
</evidence>
<feature type="domain" description="RNA polymerase sigma-70 region 2" evidence="5">
    <location>
        <begin position="18"/>
        <end position="84"/>
    </location>
</feature>
<dbReference type="InterPro" id="IPR013325">
    <property type="entry name" value="RNA_pol_sigma_r2"/>
</dbReference>
<keyword evidence="4" id="KW-0804">Transcription</keyword>
<dbReference type="Pfam" id="PF08281">
    <property type="entry name" value="Sigma70_r4_2"/>
    <property type="match status" value="1"/>
</dbReference>
<dbReference type="GO" id="GO:0006352">
    <property type="term" value="P:DNA-templated transcription initiation"/>
    <property type="evidence" value="ECO:0007669"/>
    <property type="project" value="InterPro"/>
</dbReference>
<dbReference type="AlphaFoldDB" id="Q01P30"/>
<gene>
    <name evidence="7" type="ordered locus">Acid_7691</name>
</gene>
<evidence type="ECO:0000256" key="1">
    <source>
        <dbReference type="ARBA" id="ARBA00010641"/>
    </source>
</evidence>
<evidence type="ECO:0000256" key="3">
    <source>
        <dbReference type="ARBA" id="ARBA00023082"/>
    </source>
</evidence>
<organism evidence="7">
    <name type="scientific">Solibacter usitatus (strain Ellin6076)</name>
    <dbReference type="NCBI Taxonomy" id="234267"/>
    <lineage>
        <taxon>Bacteria</taxon>
        <taxon>Pseudomonadati</taxon>
        <taxon>Acidobacteriota</taxon>
        <taxon>Terriglobia</taxon>
        <taxon>Bryobacterales</taxon>
        <taxon>Solibacteraceae</taxon>
        <taxon>Candidatus Solibacter</taxon>
    </lineage>
</organism>
<dbReference type="CDD" id="cd06171">
    <property type="entry name" value="Sigma70_r4"/>
    <property type="match status" value="1"/>
</dbReference>
<evidence type="ECO:0000259" key="5">
    <source>
        <dbReference type="Pfam" id="PF04542"/>
    </source>
</evidence>
<dbReference type="InterPro" id="IPR014284">
    <property type="entry name" value="RNA_pol_sigma-70_dom"/>
</dbReference>
<dbReference type="STRING" id="234267.Acid_7691"/>
<dbReference type="GO" id="GO:0016987">
    <property type="term" value="F:sigma factor activity"/>
    <property type="evidence" value="ECO:0007669"/>
    <property type="project" value="UniProtKB-KW"/>
</dbReference>
<dbReference type="EMBL" id="CP000473">
    <property type="protein sequence ID" value="ABJ88590.1"/>
    <property type="molecule type" value="Genomic_DNA"/>
</dbReference>
<dbReference type="InterPro" id="IPR039425">
    <property type="entry name" value="RNA_pol_sigma-70-like"/>
</dbReference>
<accession>Q01P30</accession>
<dbReference type="InterPro" id="IPR007627">
    <property type="entry name" value="RNA_pol_sigma70_r2"/>
</dbReference>
<dbReference type="NCBIfam" id="TIGR02937">
    <property type="entry name" value="sigma70-ECF"/>
    <property type="match status" value="1"/>
</dbReference>
<dbReference type="eggNOG" id="COG1595">
    <property type="taxonomic scope" value="Bacteria"/>
</dbReference>
<dbReference type="SUPFAM" id="SSF88659">
    <property type="entry name" value="Sigma3 and sigma4 domains of RNA polymerase sigma factors"/>
    <property type="match status" value="1"/>
</dbReference>
<evidence type="ECO:0000256" key="4">
    <source>
        <dbReference type="ARBA" id="ARBA00023163"/>
    </source>
</evidence>
<protein>
    <submittedName>
        <fullName evidence="7">RNA polymerase, sigma-24 subunit, ECF subfamily</fullName>
    </submittedName>
</protein>
<keyword evidence="3" id="KW-0731">Sigma factor</keyword>
<dbReference type="Pfam" id="PF04542">
    <property type="entry name" value="Sigma70_r2"/>
    <property type="match status" value="1"/>
</dbReference>
<dbReference type="Gene3D" id="1.10.10.10">
    <property type="entry name" value="Winged helix-like DNA-binding domain superfamily/Winged helix DNA-binding domain"/>
    <property type="match status" value="1"/>
</dbReference>
<name>Q01P30_SOLUE</name>
<dbReference type="PANTHER" id="PTHR43133:SF46">
    <property type="entry name" value="RNA POLYMERASE SIGMA-70 FACTOR ECF SUBFAMILY"/>
    <property type="match status" value="1"/>
</dbReference>
<sequence>MAAPMEPAEISVKHLEQIFREHHALVFRAAYRITGNAGDAEDVLQTVFLRMLKRDPEAEAVGNMPSFLHRAAVNAALDLVRSRQNIRNIPLDELEPVLAEPAFRSPERAHNSNEIRDWLRGALARLNPRIAQMFALRFFEGKDNPEIARLLNTTPGTVAVTLSRTRDRLQKEFQAYLGGVA</sequence>
<dbReference type="InterPro" id="IPR013324">
    <property type="entry name" value="RNA_pol_sigma_r3/r4-like"/>
</dbReference>